<gene>
    <name evidence="1" type="ORF">X801_01666</name>
</gene>
<dbReference type="AlphaFoldDB" id="A0A1S8X6Y5"/>
<accession>A0A1S8X6Y5</accession>
<evidence type="ECO:0000313" key="1">
    <source>
        <dbReference type="EMBL" id="OON22427.1"/>
    </source>
</evidence>
<evidence type="ECO:0000313" key="2">
    <source>
        <dbReference type="Proteomes" id="UP000243686"/>
    </source>
</evidence>
<organism evidence="1 2">
    <name type="scientific">Opisthorchis viverrini</name>
    <name type="common">Southeast Asian liver fluke</name>
    <dbReference type="NCBI Taxonomy" id="6198"/>
    <lineage>
        <taxon>Eukaryota</taxon>
        <taxon>Metazoa</taxon>
        <taxon>Spiralia</taxon>
        <taxon>Lophotrochozoa</taxon>
        <taxon>Platyhelminthes</taxon>
        <taxon>Trematoda</taxon>
        <taxon>Digenea</taxon>
        <taxon>Opisthorchiida</taxon>
        <taxon>Opisthorchiata</taxon>
        <taxon>Opisthorchiidae</taxon>
        <taxon>Opisthorchis</taxon>
    </lineage>
</organism>
<dbReference type="Proteomes" id="UP000243686">
    <property type="component" value="Unassembled WGS sequence"/>
</dbReference>
<name>A0A1S8X6Y5_OPIVI</name>
<keyword evidence="2" id="KW-1185">Reference proteome</keyword>
<feature type="non-terminal residue" evidence="1">
    <location>
        <position position="85"/>
    </location>
</feature>
<proteinExistence type="predicted"/>
<dbReference type="EMBL" id="KV891774">
    <property type="protein sequence ID" value="OON22427.1"/>
    <property type="molecule type" value="Genomic_DNA"/>
</dbReference>
<protein>
    <submittedName>
        <fullName evidence="1">Uncharacterized protein</fullName>
    </submittedName>
</protein>
<sequence length="85" mass="9716">MQHSADHPARRFVERFKNSSGKPWKDVYPMADAKACRRETVFLRSGIGRFANRTAEGDDLSRRSKFHVGKLNILIEQKPDGVTDN</sequence>
<reference evidence="1 2" key="1">
    <citation type="submission" date="2015-03" db="EMBL/GenBank/DDBJ databases">
        <title>Draft genome of the nematode, Opisthorchis viverrini.</title>
        <authorList>
            <person name="Mitreva M."/>
        </authorList>
    </citation>
    <scope>NUCLEOTIDE SEQUENCE [LARGE SCALE GENOMIC DNA]</scope>
    <source>
        <strain evidence="1">Khon Kaen</strain>
    </source>
</reference>